<protein>
    <submittedName>
        <fullName evidence="2">Uncharacterized protein</fullName>
    </submittedName>
</protein>
<keyword evidence="3" id="KW-1185">Reference proteome</keyword>
<gene>
    <name evidence="2" type="ORF">AMAG_20596</name>
</gene>
<feature type="region of interest" description="Disordered" evidence="1">
    <location>
        <begin position="61"/>
        <end position="153"/>
    </location>
</feature>
<name>A0A0L0TE60_ALLM3</name>
<evidence type="ECO:0000313" key="3">
    <source>
        <dbReference type="Proteomes" id="UP000054350"/>
    </source>
</evidence>
<dbReference type="EMBL" id="GG745384">
    <property type="protein sequence ID" value="KNE72879.1"/>
    <property type="molecule type" value="Genomic_DNA"/>
</dbReference>
<reference evidence="3" key="2">
    <citation type="submission" date="2009-11" db="EMBL/GenBank/DDBJ databases">
        <title>The Genome Sequence of Allomyces macrogynus strain ATCC 38327.</title>
        <authorList>
            <consortium name="The Broad Institute Genome Sequencing Platform"/>
            <person name="Russ C."/>
            <person name="Cuomo C."/>
            <person name="Shea T."/>
            <person name="Young S.K."/>
            <person name="Zeng Q."/>
            <person name="Koehrsen M."/>
            <person name="Haas B."/>
            <person name="Borodovsky M."/>
            <person name="Guigo R."/>
            <person name="Alvarado L."/>
            <person name="Berlin A."/>
            <person name="Borenstein D."/>
            <person name="Chen Z."/>
            <person name="Engels R."/>
            <person name="Freedman E."/>
            <person name="Gellesch M."/>
            <person name="Goldberg J."/>
            <person name="Griggs A."/>
            <person name="Gujja S."/>
            <person name="Heiman D."/>
            <person name="Hepburn T."/>
            <person name="Howarth C."/>
            <person name="Jen D."/>
            <person name="Larson L."/>
            <person name="Lewis B."/>
            <person name="Mehta T."/>
            <person name="Park D."/>
            <person name="Pearson M."/>
            <person name="Roberts A."/>
            <person name="Saif S."/>
            <person name="Shenoy N."/>
            <person name="Sisk P."/>
            <person name="Stolte C."/>
            <person name="Sykes S."/>
            <person name="Walk T."/>
            <person name="White J."/>
            <person name="Yandava C."/>
            <person name="Burger G."/>
            <person name="Gray M.W."/>
            <person name="Holland P.W.H."/>
            <person name="King N."/>
            <person name="Lang F.B.F."/>
            <person name="Roger A.J."/>
            <person name="Ruiz-Trillo I."/>
            <person name="Lander E."/>
            <person name="Nusbaum C."/>
        </authorList>
    </citation>
    <scope>NUCLEOTIDE SEQUENCE [LARGE SCALE GENOMIC DNA]</scope>
    <source>
        <strain evidence="3">ATCC 38327</strain>
    </source>
</reference>
<feature type="compositionally biased region" description="Polar residues" evidence="1">
    <location>
        <begin position="141"/>
        <end position="153"/>
    </location>
</feature>
<dbReference type="VEuPathDB" id="FungiDB:AMAG_20596"/>
<evidence type="ECO:0000313" key="2">
    <source>
        <dbReference type="EMBL" id="KNE72879.1"/>
    </source>
</evidence>
<feature type="compositionally biased region" description="Low complexity" evidence="1">
    <location>
        <begin position="111"/>
        <end position="131"/>
    </location>
</feature>
<dbReference type="AlphaFoldDB" id="A0A0L0TE60"/>
<sequence length="153" mass="15391">MNRSPVVAASSASARASTPPLRSALKSPARTSPVKTATFAGMAATDAAAIQLANADSTTITSLGIPGAQRPGSFEHDPHATDDEDEVPAAALAEDESDRAPSRMVPSAPPATGTAMRRHAAAAASVGGMAAPMGHDETRRSAWSVSCSSLRAG</sequence>
<feature type="compositionally biased region" description="Low complexity" evidence="1">
    <location>
        <begin position="1"/>
        <end position="24"/>
    </location>
</feature>
<organism evidence="2 3">
    <name type="scientific">Allomyces macrogynus (strain ATCC 38327)</name>
    <name type="common">Allomyces javanicus var. macrogynus</name>
    <dbReference type="NCBI Taxonomy" id="578462"/>
    <lineage>
        <taxon>Eukaryota</taxon>
        <taxon>Fungi</taxon>
        <taxon>Fungi incertae sedis</taxon>
        <taxon>Blastocladiomycota</taxon>
        <taxon>Blastocladiomycetes</taxon>
        <taxon>Blastocladiales</taxon>
        <taxon>Blastocladiaceae</taxon>
        <taxon>Allomyces</taxon>
    </lineage>
</organism>
<feature type="region of interest" description="Disordered" evidence="1">
    <location>
        <begin position="1"/>
        <end position="34"/>
    </location>
</feature>
<feature type="compositionally biased region" description="Acidic residues" evidence="1">
    <location>
        <begin position="82"/>
        <end position="97"/>
    </location>
</feature>
<accession>A0A0L0TE60</accession>
<proteinExistence type="predicted"/>
<reference evidence="2 3" key="1">
    <citation type="submission" date="2009-11" db="EMBL/GenBank/DDBJ databases">
        <title>Annotation of Allomyces macrogynus ATCC 38327.</title>
        <authorList>
            <consortium name="The Broad Institute Genome Sequencing Platform"/>
            <person name="Russ C."/>
            <person name="Cuomo C."/>
            <person name="Burger G."/>
            <person name="Gray M.W."/>
            <person name="Holland P.W.H."/>
            <person name="King N."/>
            <person name="Lang F.B.F."/>
            <person name="Roger A.J."/>
            <person name="Ruiz-Trillo I."/>
            <person name="Young S.K."/>
            <person name="Zeng Q."/>
            <person name="Gargeya S."/>
            <person name="Fitzgerald M."/>
            <person name="Haas B."/>
            <person name="Abouelleil A."/>
            <person name="Alvarado L."/>
            <person name="Arachchi H.M."/>
            <person name="Berlin A."/>
            <person name="Chapman S.B."/>
            <person name="Gearin G."/>
            <person name="Goldberg J."/>
            <person name="Griggs A."/>
            <person name="Gujja S."/>
            <person name="Hansen M."/>
            <person name="Heiman D."/>
            <person name="Howarth C."/>
            <person name="Larimer J."/>
            <person name="Lui A."/>
            <person name="MacDonald P.J.P."/>
            <person name="McCowen C."/>
            <person name="Montmayeur A."/>
            <person name="Murphy C."/>
            <person name="Neiman D."/>
            <person name="Pearson M."/>
            <person name="Priest M."/>
            <person name="Roberts A."/>
            <person name="Saif S."/>
            <person name="Shea T."/>
            <person name="Sisk P."/>
            <person name="Stolte C."/>
            <person name="Sykes S."/>
            <person name="Wortman J."/>
            <person name="Nusbaum C."/>
            <person name="Birren B."/>
        </authorList>
    </citation>
    <scope>NUCLEOTIDE SEQUENCE [LARGE SCALE GENOMIC DNA]</scope>
    <source>
        <strain evidence="2 3">ATCC 38327</strain>
    </source>
</reference>
<dbReference type="Proteomes" id="UP000054350">
    <property type="component" value="Unassembled WGS sequence"/>
</dbReference>
<evidence type="ECO:0000256" key="1">
    <source>
        <dbReference type="SAM" id="MobiDB-lite"/>
    </source>
</evidence>